<dbReference type="RefSeq" id="WP_097030469.1">
    <property type="nucleotide sequence ID" value="NZ_OAOQ01000007.1"/>
</dbReference>
<keyword evidence="1" id="KW-0808">Transferase</keyword>
<dbReference type="GO" id="GO:0006646">
    <property type="term" value="P:phosphatidylethanolamine biosynthetic process"/>
    <property type="evidence" value="ECO:0007669"/>
    <property type="project" value="TreeGrafter"/>
</dbReference>
<dbReference type="AlphaFoldDB" id="A0A285CTY7"/>
<keyword evidence="1" id="KW-0418">Kinase</keyword>
<dbReference type="OrthoDB" id="179763at2"/>
<dbReference type="GO" id="GO:0005737">
    <property type="term" value="C:cytoplasm"/>
    <property type="evidence" value="ECO:0007669"/>
    <property type="project" value="TreeGrafter"/>
</dbReference>
<accession>A0A285CTY7</accession>
<keyword evidence="2" id="KW-1185">Reference proteome</keyword>
<dbReference type="SUPFAM" id="SSF56112">
    <property type="entry name" value="Protein kinase-like (PK-like)"/>
    <property type="match status" value="1"/>
</dbReference>
<dbReference type="Gene3D" id="3.30.200.20">
    <property type="entry name" value="Phosphorylase Kinase, domain 1"/>
    <property type="match status" value="1"/>
</dbReference>
<dbReference type="CDD" id="cd05151">
    <property type="entry name" value="ChoK-like"/>
    <property type="match status" value="1"/>
</dbReference>
<reference evidence="2" key="1">
    <citation type="submission" date="2017-08" db="EMBL/GenBank/DDBJ databases">
        <authorList>
            <person name="Varghese N."/>
            <person name="Submissions S."/>
        </authorList>
    </citation>
    <scope>NUCLEOTIDE SEQUENCE [LARGE SCALE GENOMIC DNA]</scope>
    <source>
        <strain evidence="2">JA234</strain>
    </source>
</reference>
<name>A0A285CTY7_9RHOB</name>
<dbReference type="GO" id="GO:0004305">
    <property type="term" value="F:ethanolamine kinase activity"/>
    <property type="evidence" value="ECO:0007669"/>
    <property type="project" value="TreeGrafter"/>
</dbReference>
<dbReference type="Gene3D" id="3.90.1200.10">
    <property type="match status" value="1"/>
</dbReference>
<dbReference type="Pfam" id="PF01633">
    <property type="entry name" value="Choline_kinase"/>
    <property type="match status" value="1"/>
</dbReference>
<proteinExistence type="predicted"/>
<gene>
    <name evidence="1" type="ORF">SAMN05878503_10738</name>
</gene>
<dbReference type="Proteomes" id="UP000219467">
    <property type="component" value="Unassembled WGS sequence"/>
</dbReference>
<organism evidence="1 2">
    <name type="scientific">Cereibacter ovatus</name>
    <dbReference type="NCBI Taxonomy" id="439529"/>
    <lineage>
        <taxon>Bacteria</taxon>
        <taxon>Pseudomonadati</taxon>
        <taxon>Pseudomonadota</taxon>
        <taxon>Alphaproteobacteria</taxon>
        <taxon>Rhodobacterales</taxon>
        <taxon>Paracoccaceae</taxon>
        <taxon>Cereibacter</taxon>
    </lineage>
</organism>
<protein>
    <submittedName>
        <fullName evidence="1">Thiamin kinase-like enzyme</fullName>
    </submittedName>
</protein>
<dbReference type="PANTHER" id="PTHR22603">
    <property type="entry name" value="CHOLINE/ETHANOALAMINE KINASE"/>
    <property type="match status" value="1"/>
</dbReference>
<evidence type="ECO:0000313" key="1">
    <source>
        <dbReference type="EMBL" id="SNX70875.1"/>
    </source>
</evidence>
<dbReference type="InterPro" id="IPR011009">
    <property type="entry name" value="Kinase-like_dom_sf"/>
</dbReference>
<dbReference type="EMBL" id="OAOQ01000007">
    <property type="protein sequence ID" value="SNX70875.1"/>
    <property type="molecule type" value="Genomic_DNA"/>
</dbReference>
<sequence>MIPERILSLPCWQGEPRAEPLSGGLSNEIWKVTDAAGRHVVRLGADYPCHHVSRARELMTTRAAHQAGFAPAVRHAEPGVMVTEFITSQTWTRAEVAASPERVARLLHDFHHRMPLFVSGEASLFWVFHVIRDYARTLTEGGSRFAVRNAAFLALGAALEAAQVPLPIVFAHNDLLPANFLDDGTRLWLIDYEYAGFSTALFDLAGVASNAGMDAPQARALLCTYFGAEPAPALMRAFDAMQCASLLREAMWAMVSELHLAAPGVDYGAYALENLSALRDACAAFTDRHGVSLP</sequence>
<evidence type="ECO:0000313" key="2">
    <source>
        <dbReference type="Proteomes" id="UP000219467"/>
    </source>
</evidence>
<dbReference type="PANTHER" id="PTHR22603:SF66">
    <property type="entry name" value="ETHANOLAMINE KINASE"/>
    <property type="match status" value="1"/>
</dbReference>